<dbReference type="Pfam" id="PF04545">
    <property type="entry name" value="Sigma70_r4"/>
    <property type="match status" value="1"/>
</dbReference>
<evidence type="ECO:0000259" key="2">
    <source>
        <dbReference type="Pfam" id="PF14601"/>
    </source>
</evidence>
<name>A0A0F7IIE4_9EURY</name>
<dbReference type="AlphaFoldDB" id="A0A0F7IIE4"/>
<keyword evidence="3" id="KW-0238">DNA-binding</keyword>
<dbReference type="InterPro" id="IPR029291">
    <property type="entry name" value="Tfx_C"/>
</dbReference>
<dbReference type="EMBL" id="CP011267">
    <property type="protein sequence ID" value="AKG91757.1"/>
    <property type="molecule type" value="Genomic_DNA"/>
</dbReference>
<dbReference type="GO" id="GO:0003700">
    <property type="term" value="F:DNA-binding transcription factor activity"/>
    <property type="evidence" value="ECO:0007669"/>
    <property type="project" value="InterPro"/>
</dbReference>
<gene>
    <name evidence="3" type="ORF">GAH_00915</name>
</gene>
<dbReference type="KEGG" id="gah:GAH_00915"/>
<keyword evidence="4" id="KW-1185">Reference proteome</keyword>
<protein>
    <submittedName>
        <fullName evidence="3">DNA-binding protein, Tfx family</fullName>
    </submittedName>
</protein>
<dbReference type="InterPro" id="IPR036657">
    <property type="entry name" value="Tfx_DNA-bd_sf_arc"/>
</dbReference>
<dbReference type="SUPFAM" id="SSF89915">
    <property type="entry name" value="DNA-binding protein Tfx"/>
    <property type="match status" value="1"/>
</dbReference>
<reference evidence="3 4" key="1">
    <citation type="submission" date="2015-04" db="EMBL/GenBank/DDBJ databases">
        <title>The complete genome sequence of the hyperthermophilic, obligate iron-reducing archaeon Geoglobus ahangari strain 234T.</title>
        <authorList>
            <person name="Manzella M.P."/>
            <person name="Holmes D.E."/>
            <person name="Rocheleau J.M."/>
            <person name="Chung A."/>
            <person name="Reguera G."/>
            <person name="Kashefi K."/>
        </authorList>
    </citation>
    <scope>NUCLEOTIDE SEQUENCE [LARGE SCALE GENOMIC DNA]</scope>
    <source>
        <strain evidence="3 4">234</strain>
    </source>
</reference>
<evidence type="ECO:0000313" key="4">
    <source>
        <dbReference type="Proteomes" id="UP000034723"/>
    </source>
</evidence>
<dbReference type="GeneID" id="24803493"/>
<dbReference type="Pfam" id="PF14601">
    <property type="entry name" value="TFX_C"/>
    <property type="match status" value="1"/>
</dbReference>
<accession>A0A0F7IIE4</accession>
<dbReference type="HOGENOM" id="CLU_125807_0_0_2"/>
<dbReference type="GO" id="GO:0006352">
    <property type="term" value="P:DNA-templated transcription initiation"/>
    <property type="evidence" value="ECO:0007669"/>
    <property type="project" value="InterPro"/>
</dbReference>
<dbReference type="OrthoDB" id="17771at2157"/>
<dbReference type="NCBIfam" id="TIGR00721">
    <property type="entry name" value="tfx"/>
    <property type="match status" value="1"/>
</dbReference>
<evidence type="ECO:0000313" key="3">
    <source>
        <dbReference type="EMBL" id="AKG91757.1"/>
    </source>
</evidence>
<dbReference type="GO" id="GO:0003677">
    <property type="term" value="F:DNA binding"/>
    <property type="evidence" value="ECO:0007669"/>
    <property type="project" value="UniProtKB-KW"/>
</dbReference>
<evidence type="ECO:0000259" key="1">
    <source>
        <dbReference type="Pfam" id="PF04545"/>
    </source>
</evidence>
<proteinExistence type="predicted"/>
<sequence>MKVVDSLLTERQLEVYLRRLRGEKLEEIARDLGTTKSNISAIEKKAKRKIELAYNTVRLVEQLVDAQIVSIPPGIDLYEIPGIIYRKGDEMGIKIRYSGPELIKLLVERCGHKLRNREVTRQITVGIKENGEISLF</sequence>
<dbReference type="STRING" id="113653.GAH_00915"/>
<feature type="domain" description="RNA polymerase sigma-70 region 4" evidence="1">
    <location>
        <begin position="8"/>
        <end position="50"/>
    </location>
</feature>
<feature type="domain" description="DNA binding protein Tfx C-terminal" evidence="2">
    <location>
        <begin position="53"/>
        <end position="134"/>
    </location>
</feature>
<organism evidence="3 4">
    <name type="scientific">Geoglobus ahangari</name>
    <dbReference type="NCBI Taxonomy" id="113653"/>
    <lineage>
        <taxon>Archaea</taxon>
        <taxon>Methanobacteriati</taxon>
        <taxon>Methanobacteriota</taxon>
        <taxon>Archaeoglobi</taxon>
        <taxon>Archaeoglobales</taxon>
        <taxon>Archaeoglobaceae</taxon>
        <taxon>Geoglobus</taxon>
    </lineage>
</organism>
<dbReference type="Gene3D" id="3.30.1190.10">
    <property type="entry name" value="DNA-binding protein Tfx superfamily, archaea"/>
    <property type="match status" value="1"/>
</dbReference>
<dbReference type="Proteomes" id="UP000034723">
    <property type="component" value="Chromosome"/>
</dbReference>
<dbReference type="RefSeq" id="WP_048094951.1">
    <property type="nucleotide sequence ID" value="NZ_CP011267.1"/>
</dbReference>
<dbReference type="InterPro" id="IPR004645">
    <property type="entry name" value="Tfx_DNA-bd_arc"/>
</dbReference>
<dbReference type="InterPro" id="IPR007630">
    <property type="entry name" value="RNA_pol_sigma70_r4"/>
</dbReference>
<dbReference type="InParanoid" id="A0A0F7IIE4"/>